<comment type="caution">
    <text evidence="1">The sequence shown here is derived from an EMBL/GenBank/DDBJ whole genome shotgun (WGS) entry which is preliminary data.</text>
</comment>
<evidence type="ECO:0000313" key="2">
    <source>
        <dbReference type="Proteomes" id="UP000188268"/>
    </source>
</evidence>
<dbReference type="AlphaFoldDB" id="A0A1R3K9J8"/>
<proteinExistence type="predicted"/>
<sequence length="58" mass="6129">MDTSTYRELVAALPVESLIDDAFQVAPETNRSVMAASSEGFSGLKGVSSAINKLNILL</sequence>
<accession>A0A1R3K9J8</accession>
<reference evidence="1 2" key="1">
    <citation type="submission" date="2013-09" db="EMBL/GenBank/DDBJ databases">
        <title>Corchorus capsularis genome sequencing.</title>
        <authorList>
            <person name="Alam M."/>
            <person name="Haque M.S."/>
            <person name="Islam M.S."/>
            <person name="Emdad E.M."/>
            <person name="Islam M.M."/>
            <person name="Ahmed B."/>
            <person name="Halim A."/>
            <person name="Hossen Q.M.M."/>
            <person name="Hossain M.Z."/>
            <person name="Ahmed R."/>
            <person name="Khan M.M."/>
            <person name="Islam R."/>
            <person name="Rashid M.M."/>
            <person name="Khan S.A."/>
            <person name="Rahman M.S."/>
            <person name="Alam M."/>
        </authorList>
    </citation>
    <scope>NUCLEOTIDE SEQUENCE [LARGE SCALE GENOMIC DNA]</scope>
    <source>
        <strain evidence="2">cv. CVL-1</strain>
        <tissue evidence="1">Whole seedling</tissue>
    </source>
</reference>
<dbReference type="EMBL" id="AWWV01005980">
    <property type="protein sequence ID" value="OMP03719.1"/>
    <property type="molecule type" value="Genomic_DNA"/>
</dbReference>
<protein>
    <submittedName>
        <fullName evidence="1">Uncharacterized protein</fullName>
    </submittedName>
</protein>
<evidence type="ECO:0000313" key="1">
    <source>
        <dbReference type="EMBL" id="OMP03719.1"/>
    </source>
</evidence>
<dbReference type="Proteomes" id="UP000188268">
    <property type="component" value="Unassembled WGS sequence"/>
</dbReference>
<gene>
    <name evidence="1" type="ORF">CCACVL1_02294</name>
</gene>
<keyword evidence="2" id="KW-1185">Reference proteome</keyword>
<organism evidence="1 2">
    <name type="scientific">Corchorus capsularis</name>
    <name type="common">Jute</name>
    <dbReference type="NCBI Taxonomy" id="210143"/>
    <lineage>
        <taxon>Eukaryota</taxon>
        <taxon>Viridiplantae</taxon>
        <taxon>Streptophyta</taxon>
        <taxon>Embryophyta</taxon>
        <taxon>Tracheophyta</taxon>
        <taxon>Spermatophyta</taxon>
        <taxon>Magnoliopsida</taxon>
        <taxon>eudicotyledons</taxon>
        <taxon>Gunneridae</taxon>
        <taxon>Pentapetalae</taxon>
        <taxon>rosids</taxon>
        <taxon>malvids</taxon>
        <taxon>Malvales</taxon>
        <taxon>Malvaceae</taxon>
        <taxon>Grewioideae</taxon>
        <taxon>Apeibeae</taxon>
        <taxon>Corchorus</taxon>
    </lineage>
</organism>
<dbReference type="Gramene" id="OMP03719">
    <property type="protein sequence ID" value="OMP03719"/>
    <property type="gene ID" value="CCACVL1_02294"/>
</dbReference>
<name>A0A1R3K9J8_COCAP</name>